<dbReference type="KEGG" id="dwd:DSCW_56790"/>
<dbReference type="RefSeq" id="WP_155306916.1">
    <property type="nucleotide sequence ID" value="NZ_AP021875.1"/>
</dbReference>
<dbReference type="OrthoDB" id="5430193at2"/>
<dbReference type="Pfam" id="PF00582">
    <property type="entry name" value="Usp"/>
    <property type="match status" value="1"/>
</dbReference>
<dbReference type="InterPro" id="IPR006016">
    <property type="entry name" value="UspA"/>
</dbReference>
<gene>
    <name evidence="3" type="ORF">DSCW_56790</name>
</gene>
<evidence type="ECO:0000313" key="3">
    <source>
        <dbReference type="EMBL" id="BBO78262.1"/>
    </source>
</evidence>
<dbReference type="Proteomes" id="UP000427769">
    <property type="component" value="Chromosome"/>
</dbReference>
<comment type="similarity">
    <text evidence="1">Belongs to the universal stress protein A family.</text>
</comment>
<feature type="domain" description="UspA" evidence="2">
    <location>
        <begin position="198"/>
        <end position="262"/>
    </location>
</feature>
<dbReference type="Gene3D" id="3.40.50.620">
    <property type="entry name" value="HUPs"/>
    <property type="match status" value="2"/>
</dbReference>
<reference evidence="3 4" key="1">
    <citation type="submission" date="2019-11" db="EMBL/GenBank/DDBJ databases">
        <title>Comparative genomics of hydrocarbon-degrading Desulfosarcina strains.</title>
        <authorList>
            <person name="Watanabe M."/>
            <person name="Kojima H."/>
            <person name="Fukui M."/>
        </authorList>
    </citation>
    <scope>NUCLEOTIDE SEQUENCE [LARGE SCALE GENOMIC DNA]</scope>
    <source>
        <strain evidence="3 4">PP31</strain>
    </source>
</reference>
<accession>A0A5K7Z8B1</accession>
<protein>
    <recommendedName>
        <fullName evidence="2">UspA domain-containing protein</fullName>
    </recommendedName>
</protein>
<keyword evidence="4" id="KW-1185">Reference proteome</keyword>
<organism evidence="3 4">
    <name type="scientific">Desulfosarcina widdelii</name>
    <dbReference type="NCBI Taxonomy" id="947919"/>
    <lineage>
        <taxon>Bacteria</taxon>
        <taxon>Pseudomonadati</taxon>
        <taxon>Thermodesulfobacteriota</taxon>
        <taxon>Desulfobacteria</taxon>
        <taxon>Desulfobacterales</taxon>
        <taxon>Desulfosarcinaceae</taxon>
        <taxon>Desulfosarcina</taxon>
    </lineage>
</organism>
<evidence type="ECO:0000313" key="4">
    <source>
        <dbReference type="Proteomes" id="UP000427769"/>
    </source>
</evidence>
<dbReference type="EMBL" id="AP021875">
    <property type="protein sequence ID" value="BBO78262.1"/>
    <property type="molecule type" value="Genomic_DNA"/>
</dbReference>
<name>A0A5K7Z8B1_9BACT</name>
<dbReference type="SUPFAM" id="SSF52402">
    <property type="entry name" value="Adenine nucleotide alpha hydrolases-like"/>
    <property type="match status" value="2"/>
</dbReference>
<sequence>MFELFSDLDAYPHYKTRVTGLKRWATEQKQDIASVMDSARAYFRQKGFSDSAITVKTPSKNLGVTEDILKESYEGYHAIVVGRTGWSRFKDWLVKSTAMKLVTKIKHIPIVVVGGNPEAKHFLVAFDGTHGAMKGVVCVGALVGKSDNHLQLYSMIDSKKKFWPGEDPYFKIDNCTSRIVIGKEKIGEQLEEARTRLLEEGVPSERLSLRIHTVGRDRATHIVRQAEENNFGSVVVGRRGLITFIDEFFIGRVSDQVLRLANELAVWVI</sequence>
<proteinExistence type="inferred from homology"/>
<evidence type="ECO:0000256" key="1">
    <source>
        <dbReference type="ARBA" id="ARBA00008791"/>
    </source>
</evidence>
<dbReference type="CDD" id="cd00293">
    <property type="entry name" value="USP-like"/>
    <property type="match status" value="1"/>
</dbReference>
<dbReference type="AlphaFoldDB" id="A0A5K7Z8B1"/>
<dbReference type="PANTHER" id="PTHR46268:SF6">
    <property type="entry name" value="UNIVERSAL STRESS PROTEIN UP12"/>
    <property type="match status" value="1"/>
</dbReference>
<dbReference type="InterPro" id="IPR014729">
    <property type="entry name" value="Rossmann-like_a/b/a_fold"/>
</dbReference>
<evidence type="ECO:0000259" key="2">
    <source>
        <dbReference type="Pfam" id="PF00582"/>
    </source>
</evidence>
<dbReference type="PANTHER" id="PTHR46268">
    <property type="entry name" value="STRESS RESPONSE PROTEIN NHAX"/>
    <property type="match status" value="1"/>
</dbReference>